<dbReference type="Gene3D" id="3.40.50.1000">
    <property type="entry name" value="HAD superfamily/HAD-like"/>
    <property type="match status" value="1"/>
</dbReference>
<dbReference type="GO" id="GO:0016791">
    <property type="term" value="F:phosphatase activity"/>
    <property type="evidence" value="ECO:0007669"/>
    <property type="project" value="TreeGrafter"/>
</dbReference>
<dbReference type="InterPro" id="IPR036412">
    <property type="entry name" value="HAD-like_sf"/>
</dbReference>
<reference evidence="1 2" key="1">
    <citation type="submission" date="2019-07" db="EMBL/GenBank/DDBJ databases">
        <title>Analysis of the biochemical properties, biological activity and biotechnological potential of siderophores and biosurfactants produced by Antarctic psychrotolerant bacteria.</title>
        <authorList>
            <person name="Styczynski M."/>
            <person name="Krucon T."/>
            <person name="Decewicz P."/>
            <person name="Dziewit L."/>
        </authorList>
    </citation>
    <scope>NUCLEOTIDE SEQUENCE [LARGE SCALE GENOMIC DNA]</scope>
    <source>
        <strain evidence="1 2">ANT_H27</strain>
    </source>
</reference>
<dbReference type="GO" id="GO:0000287">
    <property type="term" value="F:magnesium ion binding"/>
    <property type="evidence" value="ECO:0007669"/>
    <property type="project" value="TreeGrafter"/>
</dbReference>
<dbReference type="InterPro" id="IPR023214">
    <property type="entry name" value="HAD_sf"/>
</dbReference>
<name>A0A5B0ENY2_9MICC</name>
<proteinExistence type="predicted"/>
<comment type="caution">
    <text evidence="1">The sequence shown here is derived from an EMBL/GenBank/DDBJ whole genome shotgun (WGS) entry which is preliminary data.</text>
</comment>
<dbReference type="EMBL" id="VOBL01000002">
    <property type="protein sequence ID" value="KAA0979450.1"/>
    <property type="molecule type" value="Genomic_DNA"/>
</dbReference>
<dbReference type="PANTHER" id="PTHR10000">
    <property type="entry name" value="PHOSPHOSERINE PHOSPHATASE"/>
    <property type="match status" value="1"/>
</dbReference>
<dbReference type="OrthoDB" id="3180855at2"/>
<dbReference type="SUPFAM" id="SSF56784">
    <property type="entry name" value="HAD-like"/>
    <property type="match status" value="1"/>
</dbReference>
<dbReference type="GO" id="GO:0005829">
    <property type="term" value="C:cytosol"/>
    <property type="evidence" value="ECO:0007669"/>
    <property type="project" value="TreeGrafter"/>
</dbReference>
<dbReference type="AlphaFoldDB" id="A0A5B0ENY2"/>
<sequence length="278" mass="28852">MNLEVRLLASDLDGTIIRADGSISARTIAAFRAAREAGIHIVFVTGRPVRWLEPLRAAFGHLGTVICSNGAVLYDLEAERLLKAQTIDLATLKSVRSLILDAEPSASFAAETTLGLHLGPGFAEPGPHAEPGRFPELDLDSAALGDAGVVKFLAKSRTRDSDAFMAAVAEKISALVSLTHSAFGVSLLEMGHVAVDKSVALAAYAAALGIGPEAVAAFGDMPNDAQMLAWAGHGYAMASGHPSAHSAAAHLAPGIEEDGVAVILEEILARRNPEVLAP</sequence>
<dbReference type="Pfam" id="PF08282">
    <property type="entry name" value="Hydrolase_3"/>
    <property type="match status" value="1"/>
</dbReference>
<evidence type="ECO:0000313" key="2">
    <source>
        <dbReference type="Proteomes" id="UP000323856"/>
    </source>
</evidence>
<protein>
    <submittedName>
        <fullName evidence="1">Haloacid dehalogenase</fullName>
    </submittedName>
</protein>
<dbReference type="PANTHER" id="PTHR10000:SF8">
    <property type="entry name" value="HAD SUPERFAMILY HYDROLASE-LIKE, TYPE 3"/>
    <property type="match status" value="1"/>
</dbReference>
<dbReference type="Gene3D" id="3.30.1240.10">
    <property type="match status" value="1"/>
</dbReference>
<dbReference type="RefSeq" id="WP_149618668.1">
    <property type="nucleotide sequence ID" value="NZ_VOBL01000002.1"/>
</dbReference>
<dbReference type="Proteomes" id="UP000323856">
    <property type="component" value="Unassembled WGS sequence"/>
</dbReference>
<evidence type="ECO:0000313" key="1">
    <source>
        <dbReference type="EMBL" id="KAA0979450.1"/>
    </source>
</evidence>
<gene>
    <name evidence="1" type="ORF">FQ154_03250</name>
</gene>
<accession>A0A5B0ENY2</accession>
<organism evidence="1 2">
    <name type="scientific">Paeniglutamicibacter gangotriensis</name>
    <dbReference type="NCBI Taxonomy" id="254787"/>
    <lineage>
        <taxon>Bacteria</taxon>
        <taxon>Bacillati</taxon>
        <taxon>Actinomycetota</taxon>
        <taxon>Actinomycetes</taxon>
        <taxon>Micrococcales</taxon>
        <taxon>Micrococcaceae</taxon>
        <taxon>Paeniglutamicibacter</taxon>
    </lineage>
</organism>